<sequence>MDITPGTRASDAERNAIVAQLSTHLADGRLDLAEYDQRVAKVYATTTRDDLALVLSDLPALPDKQPATPPKQAPRIPVWQRIEAGSWLGVSIIVLVIWGLISLTAGELTYFWPMWVIGPWGAVLLFRVITGWEAQPGSATHLRQLQKQMKHINPH</sequence>
<protein>
    <submittedName>
        <fullName evidence="3">DUF1707 domain-containing protein</fullName>
    </submittedName>
</protein>
<keyword evidence="4" id="KW-1185">Reference proteome</keyword>
<keyword evidence="1" id="KW-1133">Transmembrane helix</keyword>
<dbReference type="PANTHER" id="PTHR40763">
    <property type="entry name" value="MEMBRANE PROTEIN-RELATED"/>
    <property type="match status" value="1"/>
</dbReference>
<name>A0A846WDE4_9NOCA</name>
<dbReference type="Pfam" id="PF08044">
    <property type="entry name" value="DUF1707"/>
    <property type="match status" value="1"/>
</dbReference>
<evidence type="ECO:0000313" key="3">
    <source>
        <dbReference type="EMBL" id="NKX91572.1"/>
    </source>
</evidence>
<evidence type="ECO:0000313" key="4">
    <source>
        <dbReference type="Proteomes" id="UP000572007"/>
    </source>
</evidence>
<evidence type="ECO:0000259" key="2">
    <source>
        <dbReference type="Pfam" id="PF08044"/>
    </source>
</evidence>
<organism evidence="3 4">
    <name type="scientific">Nocardia coubleae</name>
    <dbReference type="NCBI Taxonomy" id="356147"/>
    <lineage>
        <taxon>Bacteria</taxon>
        <taxon>Bacillati</taxon>
        <taxon>Actinomycetota</taxon>
        <taxon>Actinomycetes</taxon>
        <taxon>Mycobacteriales</taxon>
        <taxon>Nocardiaceae</taxon>
        <taxon>Nocardia</taxon>
    </lineage>
</organism>
<comment type="caution">
    <text evidence="3">The sequence shown here is derived from an EMBL/GenBank/DDBJ whole genome shotgun (WGS) entry which is preliminary data.</text>
</comment>
<evidence type="ECO:0000256" key="1">
    <source>
        <dbReference type="SAM" id="Phobius"/>
    </source>
</evidence>
<keyword evidence="1" id="KW-0472">Membrane</keyword>
<feature type="domain" description="DUF1707" evidence="2">
    <location>
        <begin position="7"/>
        <end position="59"/>
    </location>
</feature>
<dbReference type="RefSeq" id="WP_084456581.1">
    <property type="nucleotide sequence ID" value="NZ_JAAXOM010000014.1"/>
</dbReference>
<proteinExistence type="predicted"/>
<gene>
    <name evidence="3" type="ORF">HGA10_30260</name>
</gene>
<dbReference type="EMBL" id="JAAXOM010000014">
    <property type="protein sequence ID" value="NKX91572.1"/>
    <property type="molecule type" value="Genomic_DNA"/>
</dbReference>
<dbReference type="PANTHER" id="PTHR40763:SF4">
    <property type="entry name" value="DUF1707 DOMAIN-CONTAINING PROTEIN"/>
    <property type="match status" value="1"/>
</dbReference>
<keyword evidence="1" id="KW-0812">Transmembrane</keyword>
<reference evidence="3 4" key="1">
    <citation type="submission" date="2020-04" db="EMBL/GenBank/DDBJ databases">
        <title>MicrobeNet Type strains.</title>
        <authorList>
            <person name="Nicholson A.C."/>
        </authorList>
    </citation>
    <scope>NUCLEOTIDE SEQUENCE [LARGE SCALE GENOMIC DNA]</scope>
    <source>
        <strain evidence="3 4">DSM 44960</strain>
    </source>
</reference>
<dbReference type="InterPro" id="IPR012551">
    <property type="entry name" value="DUF1707_SHOCT-like"/>
</dbReference>
<dbReference type="AlphaFoldDB" id="A0A846WDE4"/>
<feature type="transmembrane region" description="Helical" evidence="1">
    <location>
        <begin position="110"/>
        <end position="129"/>
    </location>
</feature>
<feature type="transmembrane region" description="Helical" evidence="1">
    <location>
        <begin position="84"/>
        <end position="104"/>
    </location>
</feature>
<accession>A0A846WDE4</accession>
<dbReference type="Proteomes" id="UP000572007">
    <property type="component" value="Unassembled WGS sequence"/>
</dbReference>